<dbReference type="VEuPathDB" id="CryptoDB:Cvel_11827"/>
<organism evidence="2">
    <name type="scientific">Chromera velia CCMP2878</name>
    <dbReference type="NCBI Taxonomy" id="1169474"/>
    <lineage>
        <taxon>Eukaryota</taxon>
        <taxon>Sar</taxon>
        <taxon>Alveolata</taxon>
        <taxon>Colpodellida</taxon>
        <taxon>Chromeraceae</taxon>
        <taxon>Chromera</taxon>
    </lineage>
</organism>
<evidence type="ECO:0000313" key="2">
    <source>
        <dbReference type="EMBL" id="CEM53257.1"/>
    </source>
</evidence>
<protein>
    <submittedName>
        <fullName evidence="2">Uncharacterized protein</fullName>
    </submittedName>
</protein>
<name>A0A0G4I8C6_9ALVE</name>
<gene>
    <name evidence="2" type="ORF">Cvel_11827</name>
</gene>
<proteinExistence type="predicted"/>
<sequence>MFATWLPSTSLELMKKLRKGGSAPGRLLFDSKAPPRDRQKSNGSLYLGVAPKNRAAAFPSLNGFYHS</sequence>
<feature type="region of interest" description="Disordered" evidence="1">
    <location>
        <begin position="21"/>
        <end position="45"/>
    </location>
</feature>
<dbReference type="EMBL" id="CDMZ01005583">
    <property type="protein sequence ID" value="CEM53257.1"/>
    <property type="molecule type" value="Genomic_DNA"/>
</dbReference>
<reference evidence="2" key="1">
    <citation type="submission" date="2014-11" db="EMBL/GenBank/DDBJ databases">
        <authorList>
            <person name="Otto D Thomas"/>
            <person name="Naeem Raeece"/>
        </authorList>
    </citation>
    <scope>NUCLEOTIDE SEQUENCE</scope>
</reference>
<dbReference type="AlphaFoldDB" id="A0A0G4I8C6"/>
<evidence type="ECO:0000256" key="1">
    <source>
        <dbReference type="SAM" id="MobiDB-lite"/>
    </source>
</evidence>
<accession>A0A0G4I8C6</accession>